<comment type="subcellular location">
    <subcellularLocation>
        <location evidence="1">Endomembrane system</location>
        <topology evidence="1">Multi-pass membrane protein</topology>
    </subcellularLocation>
</comment>
<organism evidence="10 11">
    <name type="scientific">Larimichthys crocea</name>
    <name type="common">Large yellow croaker</name>
    <name type="synonym">Pseudosciaena crocea</name>
    <dbReference type="NCBI Taxonomy" id="215358"/>
    <lineage>
        <taxon>Eukaryota</taxon>
        <taxon>Metazoa</taxon>
        <taxon>Chordata</taxon>
        <taxon>Craniata</taxon>
        <taxon>Vertebrata</taxon>
        <taxon>Euteleostomi</taxon>
        <taxon>Actinopterygii</taxon>
        <taxon>Neopterygii</taxon>
        <taxon>Teleostei</taxon>
        <taxon>Neoteleostei</taxon>
        <taxon>Acanthomorphata</taxon>
        <taxon>Eupercaria</taxon>
        <taxon>Sciaenidae</taxon>
        <taxon>Larimichthys</taxon>
    </lineage>
</organism>
<feature type="transmembrane region" description="Helical" evidence="9">
    <location>
        <begin position="57"/>
        <end position="76"/>
    </location>
</feature>
<feature type="transmembrane region" description="Helical" evidence="9">
    <location>
        <begin position="88"/>
        <end position="107"/>
    </location>
</feature>
<reference evidence="10 11" key="1">
    <citation type="submission" date="2019-07" db="EMBL/GenBank/DDBJ databases">
        <title>Chromosome genome assembly for large yellow croaker.</title>
        <authorList>
            <person name="Xiao S."/>
        </authorList>
    </citation>
    <scope>NUCLEOTIDE SEQUENCE [LARGE SCALE GENOMIC DNA]</scope>
    <source>
        <strain evidence="10">JMULYC20181020</strain>
        <tissue evidence="10">Muscle</tissue>
    </source>
</reference>
<dbReference type="GO" id="GO:0012505">
    <property type="term" value="C:endomembrane system"/>
    <property type="evidence" value="ECO:0007669"/>
    <property type="project" value="UniProtKB-SubCell"/>
</dbReference>
<dbReference type="GO" id="GO:0005765">
    <property type="term" value="C:lysosomal membrane"/>
    <property type="evidence" value="ECO:0007669"/>
    <property type="project" value="TreeGrafter"/>
</dbReference>
<evidence type="ECO:0000313" key="10">
    <source>
        <dbReference type="EMBL" id="KAE8293869.1"/>
    </source>
</evidence>
<keyword evidence="3" id="KW-0813">Transport</keyword>
<evidence type="ECO:0000256" key="5">
    <source>
        <dbReference type="ARBA" id="ARBA00022737"/>
    </source>
</evidence>
<keyword evidence="11" id="KW-1185">Reference proteome</keyword>
<dbReference type="Pfam" id="PF04193">
    <property type="entry name" value="PQ-loop"/>
    <property type="match status" value="1"/>
</dbReference>
<keyword evidence="6 9" id="KW-1133">Transmembrane helix</keyword>
<comment type="similarity">
    <text evidence="2">Belongs to the cystinosin family.</text>
</comment>
<dbReference type="PANTHER" id="PTHR13131:SF5">
    <property type="entry name" value="CYSTINOSIN"/>
    <property type="match status" value="1"/>
</dbReference>
<dbReference type="GO" id="GO:0015184">
    <property type="term" value="F:L-cystine transmembrane transporter activity"/>
    <property type="evidence" value="ECO:0007669"/>
    <property type="project" value="TreeGrafter"/>
</dbReference>
<evidence type="ECO:0000256" key="4">
    <source>
        <dbReference type="ARBA" id="ARBA00022692"/>
    </source>
</evidence>
<comment type="catalytic activity">
    <reaction evidence="8">
        <text>L-cystine(out) + H(+)(out) = L-cystine(in) + H(+)(in)</text>
        <dbReference type="Rhea" id="RHEA:66172"/>
        <dbReference type="ChEBI" id="CHEBI:15378"/>
        <dbReference type="ChEBI" id="CHEBI:35491"/>
    </reaction>
    <physiologicalReaction direction="left-to-right" evidence="8">
        <dbReference type="Rhea" id="RHEA:66173"/>
    </physiologicalReaction>
</comment>
<evidence type="ECO:0000256" key="7">
    <source>
        <dbReference type="ARBA" id="ARBA00023136"/>
    </source>
</evidence>
<keyword evidence="5" id="KW-0677">Repeat</keyword>
<comment type="caution">
    <text evidence="10">The sequence shown here is derived from an EMBL/GenBank/DDBJ whole genome shotgun (WGS) entry which is preliminary data.</text>
</comment>
<evidence type="ECO:0000256" key="8">
    <source>
        <dbReference type="ARBA" id="ARBA00048473"/>
    </source>
</evidence>
<protein>
    <submittedName>
        <fullName evidence="10">Cystinosin</fullName>
    </submittedName>
</protein>
<dbReference type="Proteomes" id="UP000424527">
    <property type="component" value="Unassembled WGS sequence"/>
</dbReference>
<evidence type="ECO:0000256" key="6">
    <source>
        <dbReference type="ARBA" id="ARBA00022989"/>
    </source>
</evidence>
<name>A0A6G0IQS8_LARCR</name>
<dbReference type="AlphaFoldDB" id="A0A6G0IQS8"/>
<feature type="transmembrane region" description="Helical" evidence="9">
    <location>
        <begin position="127"/>
        <end position="146"/>
    </location>
</feature>
<keyword evidence="4 9" id="KW-0812">Transmembrane</keyword>
<gene>
    <name evidence="10" type="ORF">D5F01_LYC06810</name>
</gene>
<evidence type="ECO:0000256" key="3">
    <source>
        <dbReference type="ARBA" id="ARBA00022448"/>
    </source>
</evidence>
<sequence length="161" mass="18742">MYERGGQRVSWMALFLLIIGWTFALISLFLAVAKQITWLDYLYYFSYIKLAVTLIKYVPQTITVLVARLAVFQAYMNYRRKSTEGWSIGNVLLDFTGGVLSILQMILQSYNNDEWGLIFGDPTKFGLGLFSVVFDILFITQHYCLYQKPPQYEVISEQRED</sequence>
<dbReference type="SMART" id="SM00679">
    <property type="entry name" value="CTNS"/>
    <property type="match status" value="1"/>
</dbReference>
<evidence type="ECO:0000313" key="11">
    <source>
        <dbReference type="Proteomes" id="UP000424527"/>
    </source>
</evidence>
<dbReference type="InterPro" id="IPR005282">
    <property type="entry name" value="LC_transporter"/>
</dbReference>
<evidence type="ECO:0000256" key="1">
    <source>
        <dbReference type="ARBA" id="ARBA00004127"/>
    </source>
</evidence>
<dbReference type="PANTHER" id="PTHR13131">
    <property type="entry name" value="CYSTINOSIN"/>
    <property type="match status" value="1"/>
</dbReference>
<evidence type="ECO:0000256" key="2">
    <source>
        <dbReference type="ARBA" id="ARBA00006855"/>
    </source>
</evidence>
<accession>A0A6G0IQS8</accession>
<evidence type="ECO:0000256" key="9">
    <source>
        <dbReference type="SAM" id="Phobius"/>
    </source>
</evidence>
<dbReference type="EMBL" id="REGW02000007">
    <property type="protein sequence ID" value="KAE8293869.1"/>
    <property type="molecule type" value="Genomic_DNA"/>
</dbReference>
<proteinExistence type="inferred from homology"/>
<keyword evidence="7 9" id="KW-0472">Membrane</keyword>
<dbReference type="InterPro" id="IPR006603">
    <property type="entry name" value="PQ-loop_rpt"/>
</dbReference>